<sequence length="290" mass="31834">MPVVVTLLYLYWQGGAMDWVAGLWALVEMMLFHAAGNTWSDYFDYQRGVDVVDTPGASVLTNGLFLSGEVMRLSLWLSALALLGTLGLLLYMTWPFLALGVEGLPMVWQTLRPLLAVGLIGVACSLLYPTLKYRAFGDLVIFMDFALLPTLGTAYVASGHWCWTALWLALPLGLITVAILHANNTRDIETDGQAGITTLPMRLGGRMSAWVYRAEVLFPFFWLLLCVWGGVFPVWSLLSCLALVPALANCRLAGKWWSGEAIALDLRTAQLQLAFSLLLGLSFLLGGLLK</sequence>
<keyword evidence="2" id="KW-0808">Transferase</keyword>
<dbReference type="Pfam" id="PF01040">
    <property type="entry name" value="UbiA"/>
    <property type="match status" value="1"/>
</dbReference>
<feature type="transmembrane region" description="Helical" evidence="6">
    <location>
        <begin position="106"/>
        <end position="128"/>
    </location>
</feature>
<keyword evidence="4 6" id="KW-1133">Transmembrane helix</keyword>
<evidence type="ECO:0000313" key="8">
    <source>
        <dbReference type="Proteomes" id="UP000824055"/>
    </source>
</evidence>
<dbReference type="GO" id="GO:0004659">
    <property type="term" value="F:prenyltransferase activity"/>
    <property type="evidence" value="ECO:0007669"/>
    <property type="project" value="InterPro"/>
</dbReference>
<dbReference type="AlphaFoldDB" id="A0A9D2FZ05"/>
<reference evidence="7" key="2">
    <citation type="submission" date="2021-04" db="EMBL/GenBank/DDBJ databases">
        <authorList>
            <person name="Gilroy R."/>
        </authorList>
    </citation>
    <scope>NUCLEOTIDE SEQUENCE</scope>
    <source>
        <strain evidence="7">ChiHecec3B27-8219</strain>
    </source>
</reference>
<evidence type="ECO:0000256" key="4">
    <source>
        <dbReference type="ARBA" id="ARBA00022989"/>
    </source>
</evidence>
<accession>A0A9D2FZ05</accession>
<dbReference type="GO" id="GO:0042371">
    <property type="term" value="P:vitamin K biosynthetic process"/>
    <property type="evidence" value="ECO:0007669"/>
    <property type="project" value="TreeGrafter"/>
</dbReference>
<dbReference type="CDD" id="cd13962">
    <property type="entry name" value="PT_UbiA_UBIAD1"/>
    <property type="match status" value="1"/>
</dbReference>
<feature type="transmembrane region" description="Helical" evidence="6">
    <location>
        <begin position="135"/>
        <end position="157"/>
    </location>
</feature>
<evidence type="ECO:0000256" key="5">
    <source>
        <dbReference type="ARBA" id="ARBA00023136"/>
    </source>
</evidence>
<evidence type="ECO:0000256" key="2">
    <source>
        <dbReference type="ARBA" id="ARBA00022679"/>
    </source>
</evidence>
<evidence type="ECO:0000256" key="3">
    <source>
        <dbReference type="ARBA" id="ARBA00022692"/>
    </source>
</evidence>
<comment type="subcellular location">
    <subcellularLocation>
        <location evidence="1">Membrane</location>
        <topology evidence="1">Multi-pass membrane protein</topology>
    </subcellularLocation>
</comment>
<gene>
    <name evidence="7" type="ORF">H9966_05510</name>
</gene>
<dbReference type="PANTHER" id="PTHR13929:SF0">
    <property type="entry name" value="UBIA PRENYLTRANSFERASE DOMAIN-CONTAINING PROTEIN 1"/>
    <property type="match status" value="1"/>
</dbReference>
<keyword evidence="3 6" id="KW-0812">Transmembrane</keyword>
<evidence type="ECO:0000313" key="7">
    <source>
        <dbReference type="EMBL" id="HIZ69330.1"/>
    </source>
</evidence>
<proteinExistence type="predicted"/>
<dbReference type="GO" id="GO:0009234">
    <property type="term" value="P:menaquinone biosynthetic process"/>
    <property type="evidence" value="ECO:0007669"/>
    <property type="project" value="TreeGrafter"/>
</dbReference>
<reference evidence="7" key="1">
    <citation type="journal article" date="2021" name="PeerJ">
        <title>Extensive microbial diversity within the chicken gut microbiome revealed by metagenomics and culture.</title>
        <authorList>
            <person name="Gilroy R."/>
            <person name="Ravi A."/>
            <person name="Getino M."/>
            <person name="Pursley I."/>
            <person name="Horton D.L."/>
            <person name="Alikhan N.F."/>
            <person name="Baker D."/>
            <person name="Gharbi K."/>
            <person name="Hall N."/>
            <person name="Watson M."/>
            <person name="Adriaenssens E.M."/>
            <person name="Foster-Nyarko E."/>
            <person name="Jarju S."/>
            <person name="Secka A."/>
            <person name="Antonio M."/>
            <person name="Oren A."/>
            <person name="Chaudhuri R.R."/>
            <person name="La Ragione R."/>
            <person name="Hildebrand F."/>
            <person name="Pallen M.J."/>
        </authorList>
    </citation>
    <scope>NUCLEOTIDE SEQUENCE</scope>
    <source>
        <strain evidence="7">ChiHecec3B27-8219</strain>
    </source>
</reference>
<organism evidence="7 8">
    <name type="scientific">Candidatus Prevotella avicola</name>
    <dbReference type="NCBI Taxonomy" id="2838738"/>
    <lineage>
        <taxon>Bacteria</taxon>
        <taxon>Pseudomonadati</taxon>
        <taxon>Bacteroidota</taxon>
        <taxon>Bacteroidia</taxon>
        <taxon>Bacteroidales</taxon>
        <taxon>Prevotellaceae</taxon>
        <taxon>Prevotella</taxon>
    </lineage>
</organism>
<comment type="caution">
    <text evidence="7">The sequence shown here is derived from an EMBL/GenBank/DDBJ whole genome shotgun (WGS) entry which is preliminary data.</text>
</comment>
<dbReference type="PANTHER" id="PTHR13929">
    <property type="entry name" value="1,4-DIHYDROXY-2-NAPHTHOATE OCTAPRENYLTRANSFERASE"/>
    <property type="match status" value="1"/>
</dbReference>
<dbReference type="PIRSF" id="PIRSF005355">
    <property type="entry name" value="UBIAD1"/>
    <property type="match status" value="1"/>
</dbReference>
<feature type="transmembrane region" description="Helical" evidence="6">
    <location>
        <begin position="268"/>
        <end position="289"/>
    </location>
</feature>
<keyword evidence="5 6" id="KW-0472">Membrane</keyword>
<evidence type="ECO:0000256" key="6">
    <source>
        <dbReference type="SAM" id="Phobius"/>
    </source>
</evidence>
<dbReference type="InterPro" id="IPR000537">
    <property type="entry name" value="UbiA_prenyltransferase"/>
</dbReference>
<dbReference type="EMBL" id="DXBE01000041">
    <property type="protein sequence ID" value="HIZ69330.1"/>
    <property type="molecule type" value="Genomic_DNA"/>
</dbReference>
<feature type="transmembrane region" description="Helical" evidence="6">
    <location>
        <begin position="6"/>
        <end position="27"/>
    </location>
</feature>
<dbReference type="InterPro" id="IPR026046">
    <property type="entry name" value="UBIAD1"/>
</dbReference>
<evidence type="ECO:0000256" key="1">
    <source>
        <dbReference type="ARBA" id="ARBA00004141"/>
    </source>
</evidence>
<feature type="transmembrane region" description="Helical" evidence="6">
    <location>
        <begin position="73"/>
        <end position="94"/>
    </location>
</feature>
<feature type="transmembrane region" description="Helical" evidence="6">
    <location>
        <begin position="216"/>
        <end position="248"/>
    </location>
</feature>
<dbReference type="GO" id="GO:0016020">
    <property type="term" value="C:membrane"/>
    <property type="evidence" value="ECO:0007669"/>
    <property type="project" value="UniProtKB-SubCell"/>
</dbReference>
<name>A0A9D2FZ05_9BACT</name>
<protein>
    <submittedName>
        <fullName evidence="7">Prenyltransferase</fullName>
    </submittedName>
</protein>
<feature type="transmembrane region" description="Helical" evidence="6">
    <location>
        <begin position="163"/>
        <end position="182"/>
    </location>
</feature>
<dbReference type="Proteomes" id="UP000824055">
    <property type="component" value="Unassembled WGS sequence"/>
</dbReference>